<reference evidence="2" key="1">
    <citation type="journal article" date="2022" name="Int. J. Mol. Sci.">
        <title>Draft Genome of Tanacetum Coccineum: Genomic Comparison of Closely Related Tanacetum-Family Plants.</title>
        <authorList>
            <person name="Yamashiro T."/>
            <person name="Shiraishi A."/>
            <person name="Nakayama K."/>
            <person name="Satake H."/>
        </authorList>
    </citation>
    <scope>NUCLEOTIDE SEQUENCE</scope>
</reference>
<proteinExistence type="predicted"/>
<protein>
    <submittedName>
        <fullName evidence="2">Retrovirus-related pol polyprotein from transposon RE2</fullName>
    </submittedName>
</protein>
<feature type="domain" description="Reverse transcriptase Ty1/copia-type" evidence="1">
    <location>
        <begin position="276"/>
        <end position="321"/>
    </location>
</feature>
<gene>
    <name evidence="2" type="ORF">Tco_1029389</name>
</gene>
<dbReference type="InterPro" id="IPR013103">
    <property type="entry name" value="RVT_2"/>
</dbReference>
<keyword evidence="3" id="KW-1185">Reference proteome</keyword>
<name>A0ABQ5G4U6_9ASTR</name>
<evidence type="ECO:0000259" key="1">
    <source>
        <dbReference type="Pfam" id="PF07727"/>
    </source>
</evidence>
<dbReference type="EMBL" id="BQNB010018047">
    <property type="protein sequence ID" value="GJT70103.1"/>
    <property type="molecule type" value="Genomic_DNA"/>
</dbReference>
<sequence>MTGYLGLLTNVQDIVPIPVELPLDIKTFAVKKGTMQLTDNTFLSNVVIVPKMQCPLILIKCLMKDLNFSVNFIDGKCLIHDRVMRTMIGTGEEQGGVFLFKEAEQSYANRVKVDDDFELWHRRLGHPIPEGCFRDVSPDVAFVSIDNVGNENAQSLESDSFETHDLSENDIGESVAEPPILSNTSGGNDFVTHFARYSSSKDPAPVHPVQSTSSCTRYPIANYVTCSNLKFFAKYRAFLALVTSSSEPTRYSQAVKEKNWCDAMKAEIDALESNGPWELVTLPPGKKAIGCKWVYKTKYISDGTVERHKARLVIYGNKQREDIGSLRYFLGLEIARSKEGIYLCQRKYALDIIAESGLLGCKPASFSMDENHNLALATGPLLKEPKKYCRLVERLIYLTISRPELSYCVHILAQFMKTPLEVHWESALRVVKYLKGPMKLFCDSQAIHIATNPVFHERTKHIEVDRHFIRDEVQSRNIVTKIVRTTEQLADIFTKALGKQQFHYILSKLSIRNLHAST</sequence>
<comment type="caution">
    <text evidence="2">The sequence shown here is derived from an EMBL/GenBank/DDBJ whole genome shotgun (WGS) entry which is preliminary data.</text>
</comment>
<reference evidence="2" key="2">
    <citation type="submission" date="2022-01" db="EMBL/GenBank/DDBJ databases">
        <authorList>
            <person name="Yamashiro T."/>
            <person name="Shiraishi A."/>
            <person name="Satake H."/>
            <person name="Nakayama K."/>
        </authorList>
    </citation>
    <scope>NUCLEOTIDE SEQUENCE</scope>
</reference>
<accession>A0ABQ5G4U6</accession>
<evidence type="ECO:0000313" key="3">
    <source>
        <dbReference type="Proteomes" id="UP001151760"/>
    </source>
</evidence>
<dbReference type="PANTHER" id="PTHR11439">
    <property type="entry name" value="GAG-POL-RELATED RETROTRANSPOSON"/>
    <property type="match status" value="1"/>
</dbReference>
<evidence type="ECO:0000313" key="2">
    <source>
        <dbReference type="EMBL" id="GJT70103.1"/>
    </source>
</evidence>
<dbReference type="Pfam" id="PF07727">
    <property type="entry name" value="RVT_2"/>
    <property type="match status" value="1"/>
</dbReference>
<dbReference type="PANTHER" id="PTHR11439:SF462">
    <property type="match status" value="1"/>
</dbReference>
<organism evidence="2 3">
    <name type="scientific">Tanacetum coccineum</name>
    <dbReference type="NCBI Taxonomy" id="301880"/>
    <lineage>
        <taxon>Eukaryota</taxon>
        <taxon>Viridiplantae</taxon>
        <taxon>Streptophyta</taxon>
        <taxon>Embryophyta</taxon>
        <taxon>Tracheophyta</taxon>
        <taxon>Spermatophyta</taxon>
        <taxon>Magnoliopsida</taxon>
        <taxon>eudicotyledons</taxon>
        <taxon>Gunneridae</taxon>
        <taxon>Pentapetalae</taxon>
        <taxon>asterids</taxon>
        <taxon>campanulids</taxon>
        <taxon>Asterales</taxon>
        <taxon>Asteraceae</taxon>
        <taxon>Asteroideae</taxon>
        <taxon>Anthemideae</taxon>
        <taxon>Anthemidinae</taxon>
        <taxon>Tanacetum</taxon>
    </lineage>
</organism>
<dbReference type="CDD" id="cd09272">
    <property type="entry name" value="RNase_HI_RT_Ty1"/>
    <property type="match status" value="1"/>
</dbReference>
<dbReference type="Proteomes" id="UP001151760">
    <property type="component" value="Unassembled WGS sequence"/>
</dbReference>